<protein>
    <submittedName>
        <fullName evidence="1">Uncharacterized protein</fullName>
    </submittedName>
</protein>
<sequence>RYKLFFLGGIEHLFRTRRRDGVGEERGFFGADDCFRQGAPVMRSPAIWLPVGSAPFADDSVYLSVRDFETSI</sequence>
<dbReference type="EMBL" id="BGPR01033478">
    <property type="protein sequence ID" value="GBO07424.1"/>
    <property type="molecule type" value="Genomic_DNA"/>
</dbReference>
<organism evidence="1 2">
    <name type="scientific">Araneus ventricosus</name>
    <name type="common">Orbweaver spider</name>
    <name type="synonym">Epeira ventricosa</name>
    <dbReference type="NCBI Taxonomy" id="182803"/>
    <lineage>
        <taxon>Eukaryota</taxon>
        <taxon>Metazoa</taxon>
        <taxon>Ecdysozoa</taxon>
        <taxon>Arthropoda</taxon>
        <taxon>Chelicerata</taxon>
        <taxon>Arachnida</taxon>
        <taxon>Araneae</taxon>
        <taxon>Araneomorphae</taxon>
        <taxon>Entelegynae</taxon>
        <taxon>Araneoidea</taxon>
        <taxon>Araneidae</taxon>
        <taxon>Araneus</taxon>
    </lineage>
</organism>
<accession>A0A4Y2U5Y9</accession>
<comment type="caution">
    <text evidence="1">The sequence shown here is derived from an EMBL/GenBank/DDBJ whole genome shotgun (WGS) entry which is preliminary data.</text>
</comment>
<dbReference type="AlphaFoldDB" id="A0A4Y2U5Y9"/>
<reference evidence="1 2" key="1">
    <citation type="journal article" date="2019" name="Sci. Rep.">
        <title>Orb-weaving spider Araneus ventricosus genome elucidates the spidroin gene catalogue.</title>
        <authorList>
            <person name="Kono N."/>
            <person name="Nakamura H."/>
            <person name="Ohtoshi R."/>
            <person name="Moran D.A.P."/>
            <person name="Shinohara A."/>
            <person name="Yoshida Y."/>
            <person name="Fujiwara M."/>
            <person name="Mori M."/>
            <person name="Tomita M."/>
            <person name="Arakawa K."/>
        </authorList>
    </citation>
    <scope>NUCLEOTIDE SEQUENCE [LARGE SCALE GENOMIC DNA]</scope>
</reference>
<proteinExistence type="predicted"/>
<name>A0A4Y2U5Y9_ARAVE</name>
<gene>
    <name evidence="1" type="ORF">AVEN_24924_1</name>
</gene>
<keyword evidence="2" id="KW-1185">Reference proteome</keyword>
<feature type="non-terminal residue" evidence="1">
    <location>
        <position position="1"/>
    </location>
</feature>
<evidence type="ECO:0000313" key="1">
    <source>
        <dbReference type="EMBL" id="GBO07424.1"/>
    </source>
</evidence>
<dbReference type="Proteomes" id="UP000499080">
    <property type="component" value="Unassembled WGS sequence"/>
</dbReference>
<evidence type="ECO:0000313" key="2">
    <source>
        <dbReference type="Proteomes" id="UP000499080"/>
    </source>
</evidence>